<keyword evidence="2" id="KW-0813">Transport</keyword>
<evidence type="ECO:0000313" key="10">
    <source>
        <dbReference type="EMBL" id="GAA1686585.1"/>
    </source>
</evidence>
<sequence length="548" mass="57441">MTANTTHSAPQRRGGAHVAPPAEVATPSKGRMYVILTGVMLAMLLALLDNMIVNTALPRIVGDLGGLSHLSWVVTAYVLASTVATPIWGKLGDLYSRKAMFIASIVLFLAGSVLSGAAQSMTELIAFRAFQGLGGGGLMVGAMSIMGAMVSPRERGKYQGLMAAVMPLAMIGGPLLGGFITDNLDWRWVFYVNIPVGIVALIVVVLTLKLPKSTIKASIDYLGVAVLSVGITALVLLTTWGGTEYAWDSWQIVGLGILAVVSLVGFVFVERRAVEPIMPMSLFRNRNFAVASVLGFLVGFAMFGATTFLPQYQQLVQGDSATASGLALIPLMLSSVVVGLIVGQITTRTGRYRAFPIIGGALMTLGMIALAQLTVSTTHTVSSLLMIPLGLGMGFLMQTTMLITQNSVSVRDMGVASSAATFFRQIGGSIGVSLFGAIFSSRLTASLTSSLGSAAAEKMTSGGARMSPSVVSHLPVAVHTAYSSAVVDALQTVFWWAVPITAVAFAVAWFVKEIPLRGGDTPPATPNASPAKVEIVKQRQPVEALVSE</sequence>
<feature type="transmembrane region" description="Helical" evidence="8">
    <location>
        <begin position="69"/>
        <end position="88"/>
    </location>
</feature>
<feature type="transmembrane region" description="Helical" evidence="8">
    <location>
        <begin position="33"/>
        <end position="57"/>
    </location>
</feature>
<feature type="transmembrane region" description="Helical" evidence="8">
    <location>
        <begin position="493"/>
        <end position="511"/>
    </location>
</feature>
<feature type="transmembrane region" description="Helical" evidence="8">
    <location>
        <begin position="354"/>
        <end position="375"/>
    </location>
</feature>
<evidence type="ECO:0000256" key="5">
    <source>
        <dbReference type="ARBA" id="ARBA00022989"/>
    </source>
</evidence>
<dbReference type="PROSITE" id="PS50850">
    <property type="entry name" value="MFS"/>
    <property type="match status" value="1"/>
</dbReference>
<feature type="transmembrane region" description="Helical" evidence="8">
    <location>
        <begin position="100"/>
        <end position="119"/>
    </location>
</feature>
<dbReference type="InterPro" id="IPR011701">
    <property type="entry name" value="MFS"/>
</dbReference>
<dbReference type="RefSeq" id="WP_344311761.1">
    <property type="nucleotide sequence ID" value="NZ_BAAANY010000014.1"/>
</dbReference>
<evidence type="ECO:0000256" key="6">
    <source>
        <dbReference type="ARBA" id="ARBA00023136"/>
    </source>
</evidence>
<dbReference type="PRINTS" id="PR01036">
    <property type="entry name" value="TCRTETB"/>
</dbReference>
<feature type="transmembrane region" description="Helical" evidence="8">
    <location>
        <begin position="220"/>
        <end position="243"/>
    </location>
</feature>
<feature type="transmembrane region" description="Helical" evidence="8">
    <location>
        <begin position="288"/>
        <end position="309"/>
    </location>
</feature>
<accession>A0ABN2HEC5</accession>
<keyword evidence="11" id="KW-1185">Reference proteome</keyword>
<reference evidence="10 11" key="1">
    <citation type="journal article" date="2019" name="Int. J. Syst. Evol. Microbiol.">
        <title>The Global Catalogue of Microorganisms (GCM) 10K type strain sequencing project: providing services to taxonomists for standard genome sequencing and annotation.</title>
        <authorList>
            <consortium name="The Broad Institute Genomics Platform"/>
            <consortium name="The Broad Institute Genome Sequencing Center for Infectious Disease"/>
            <person name="Wu L."/>
            <person name="Ma J."/>
        </authorList>
    </citation>
    <scope>NUCLEOTIDE SEQUENCE [LARGE SCALE GENOMIC DNA]</scope>
    <source>
        <strain evidence="10 11">JCM 14718</strain>
    </source>
</reference>
<dbReference type="InterPro" id="IPR036259">
    <property type="entry name" value="MFS_trans_sf"/>
</dbReference>
<evidence type="ECO:0000256" key="1">
    <source>
        <dbReference type="ARBA" id="ARBA00004651"/>
    </source>
</evidence>
<feature type="domain" description="Major facilitator superfamily (MFS) profile" evidence="9">
    <location>
        <begin position="35"/>
        <end position="516"/>
    </location>
</feature>
<dbReference type="InterPro" id="IPR004638">
    <property type="entry name" value="EmrB-like"/>
</dbReference>
<gene>
    <name evidence="10" type="ORF">GCM10009765_40110</name>
</gene>
<proteinExistence type="predicted"/>
<evidence type="ECO:0000256" key="8">
    <source>
        <dbReference type="SAM" id="Phobius"/>
    </source>
</evidence>
<feature type="transmembrane region" description="Helical" evidence="8">
    <location>
        <begin position="125"/>
        <end position="149"/>
    </location>
</feature>
<dbReference type="Gene3D" id="1.20.1720.10">
    <property type="entry name" value="Multidrug resistance protein D"/>
    <property type="match status" value="1"/>
</dbReference>
<protein>
    <submittedName>
        <fullName evidence="10">MDR family MFS transporter</fullName>
    </submittedName>
</protein>
<evidence type="ECO:0000259" key="9">
    <source>
        <dbReference type="PROSITE" id="PS50850"/>
    </source>
</evidence>
<evidence type="ECO:0000256" key="2">
    <source>
        <dbReference type="ARBA" id="ARBA00022448"/>
    </source>
</evidence>
<dbReference type="SUPFAM" id="SSF103473">
    <property type="entry name" value="MFS general substrate transporter"/>
    <property type="match status" value="1"/>
</dbReference>
<comment type="subcellular location">
    <subcellularLocation>
        <location evidence="1">Cell membrane</location>
        <topology evidence="1">Multi-pass membrane protein</topology>
    </subcellularLocation>
</comment>
<dbReference type="Gene3D" id="1.20.1250.20">
    <property type="entry name" value="MFS general substrate transporter like domains"/>
    <property type="match status" value="1"/>
</dbReference>
<dbReference type="NCBIfam" id="TIGR00711">
    <property type="entry name" value="efflux_EmrB"/>
    <property type="match status" value="1"/>
</dbReference>
<dbReference type="PANTHER" id="PTHR23501">
    <property type="entry name" value="MAJOR FACILITATOR SUPERFAMILY"/>
    <property type="match status" value="1"/>
</dbReference>
<feature type="transmembrane region" description="Helical" evidence="8">
    <location>
        <begin position="186"/>
        <end position="208"/>
    </location>
</feature>
<feature type="transmembrane region" description="Helical" evidence="8">
    <location>
        <begin position="321"/>
        <end position="342"/>
    </location>
</feature>
<evidence type="ECO:0000256" key="4">
    <source>
        <dbReference type="ARBA" id="ARBA00022692"/>
    </source>
</evidence>
<keyword evidence="6 8" id="KW-0472">Membrane</keyword>
<feature type="transmembrane region" description="Helical" evidence="8">
    <location>
        <begin position="381"/>
        <end position="403"/>
    </location>
</feature>
<name>A0ABN2HEC5_9ACTN</name>
<keyword evidence="5 8" id="KW-1133">Transmembrane helix</keyword>
<keyword evidence="3" id="KW-1003">Cell membrane</keyword>
<dbReference type="PANTHER" id="PTHR23501:SF197">
    <property type="entry name" value="COMD"/>
    <property type="match status" value="1"/>
</dbReference>
<evidence type="ECO:0000313" key="11">
    <source>
        <dbReference type="Proteomes" id="UP001500618"/>
    </source>
</evidence>
<evidence type="ECO:0000256" key="7">
    <source>
        <dbReference type="SAM" id="MobiDB-lite"/>
    </source>
</evidence>
<dbReference type="EMBL" id="BAAANY010000014">
    <property type="protein sequence ID" value="GAA1686585.1"/>
    <property type="molecule type" value="Genomic_DNA"/>
</dbReference>
<organism evidence="10 11">
    <name type="scientific">Fodinicola feengrottensis</name>
    <dbReference type="NCBI Taxonomy" id="435914"/>
    <lineage>
        <taxon>Bacteria</taxon>
        <taxon>Bacillati</taxon>
        <taxon>Actinomycetota</taxon>
        <taxon>Actinomycetes</taxon>
        <taxon>Mycobacteriales</taxon>
        <taxon>Fodinicola</taxon>
    </lineage>
</organism>
<dbReference type="CDD" id="cd17502">
    <property type="entry name" value="MFS_Azr1_MDR_like"/>
    <property type="match status" value="1"/>
</dbReference>
<dbReference type="Pfam" id="PF07690">
    <property type="entry name" value="MFS_1"/>
    <property type="match status" value="1"/>
</dbReference>
<dbReference type="InterPro" id="IPR020846">
    <property type="entry name" value="MFS_dom"/>
</dbReference>
<feature type="transmembrane region" description="Helical" evidence="8">
    <location>
        <begin position="161"/>
        <end position="180"/>
    </location>
</feature>
<dbReference type="Proteomes" id="UP001500618">
    <property type="component" value="Unassembled WGS sequence"/>
</dbReference>
<feature type="transmembrane region" description="Helical" evidence="8">
    <location>
        <begin position="415"/>
        <end position="439"/>
    </location>
</feature>
<evidence type="ECO:0000256" key="3">
    <source>
        <dbReference type="ARBA" id="ARBA00022475"/>
    </source>
</evidence>
<comment type="caution">
    <text evidence="10">The sequence shown here is derived from an EMBL/GenBank/DDBJ whole genome shotgun (WGS) entry which is preliminary data.</text>
</comment>
<feature type="transmembrane region" description="Helical" evidence="8">
    <location>
        <begin position="249"/>
        <end position="268"/>
    </location>
</feature>
<feature type="region of interest" description="Disordered" evidence="7">
    <location>
        <begin position="1"/>
        <end position="22"/>
    </location>
</feature>
<keyword evidence="4 8" id="KW-0812">Transmembrane</keyword>